<proteinExistence type="predicted"/>
<keyword evidence="6" id="KW-1185">Reference proteome</keyword>
<sequence>MSSTSLSGRSGVSLLYREVKKRLIADIQSGTVPPGGALPNESDLAKRFEVSIGTVRRAVDELVADNILVRQQGRGTFVGRLDRDRFMFQFFKIAARDGTREFPEVRLHSFSKSRASLEEANALALHGAQPVFRIENILSLKGRPVIHDQIVIATSLFPGLNKRAFEQRTGTVYELYQSDFGLTIVGTEERVRAEAAGESSARLLGLRRGEPVLRIERLALTFDNKPAEFRVSIVDSREFDYVSGAQPTA</sequence>
<keyword evidence="1" id="KW-0805">Transcription regulation</keyword>
<dbReference type="SMART" id="SM00345">
    <property type="entry name" value="HTH_GNTR"/>
    <property type="match status" value="1"/>
</dbReference>
<evidence type="ECO:0000256" key="1">
    <source>
        <dbReference type="ARBA" id="ARBA00023015"/>
    </source>
</evidence>
<comment type="caution">
    <text evidence="5">The sequence shown here is derived from an EMBL/GenBank/DDBJ whole genome shotgun (WGS) entry which is preliminary data.</text>
</comment>
<dbReference type="SMART" id="SM00866">
    <property type="entry name" value="UTRA"/>
    <property type="match status" value="1"/>
</dbReference>
<evidence type="ECO:0000259" key="4">
    <source>
        <dbReference type="PROSITE" id="PS50949"/>
    </source>
</evidence>
<dbReference type="InterPro" id="IPR036390">
    <property type="entry name" value="WH_DNA-bd_sf"/>
</dbReference>
<dbReference type="InterPro" id="IPR050679">
    <property type="entry name" value="Bact_HTH_transcr_reg"/>
</dbReference>
<dbReference type="Pfam" id="PF07702">
    <property type="entry name" value="UTRA"/>
    <property type="match status" value="1"/>
</dbReference>
<dbReference type="CDD" id="cd07377">
    <property type="entry name" value="WHTH_GntR"/>
    <property type="match status" value="1"/>
</dbReference>
<dbReference type="InterPro" id="IPR036388">
    <property type="entry name" value="WH-like_DNA-bd_sf"/>
</dbReference>
<evidence type="ECO:0000256" key="3">
    <source>
        <dbReference type="ARBA" id="ARBA00023163"/>
    </source>
</evidence>
<evidence type="ECO:0000313" key="5">
    <source>
        <dbReference type="EMBL" id="MEJ8824557.1"/>
    </source>
</evidence>
<dbReference type="Gene3D" id="3.40.1410.10">
    <property type="entry name" value="Chorismate lyase-like"/>
    <property type="match status" value="1"/>
</dbReference>
<accession>A0ABU8W5B2</accession>
<dbReference type="PROSITE" id="PS50949">
    <property type="entry name" value="HTH_GNTR"/>
    <property type="match status" value="1"/>
</dbReference>
<keyword evidence="2" id="KW-0238">DNA-binding</keyword>
<feature type="domain" description="HTH gntR-type" evidence="4">
    <location>
        <begin position="13"/>
        <end position="81"/>
    </location>
</feature>
<dbReference type="PANTHER" id="PTHR44846:SF1">
    <property type="entry name" value="MANNOSYL-D-GLYCERATE TRANSPORT_METABOLISM SYSTEM REPRESSOR MNGR-RELATED"/>
    <property type="match status" value="1"/>
</dbReference>
<name>A0ABU8W5B2_9BURK</name>
<dbReference type="InterPro" id="IPR028978">
    <property type="entry name" value="Chorismate_lyase_/UTRA_dom_sf"/>
</dbReference>
<dbReference type="SUPFAM" id="SSF64288">
    <property type="entry name" value="Chorismate lyase-like"/>
    <property type="match status" value="1"/>
</dbReference>
<dbReference type="EMBL" id="JBBKZV010000014">
    <property type="protein sequence ID" value="MEJ8824557.1"/>
    <property type="molecule type" value="Genomic_DNA"/>
</dbReference>
<dbReference type="Pfam" id="PF00392">
    <property type="entry name" value="GntR"/>
    <property type="match status" value="1"/>
</dbReference>
<organism evidence="5 6">
    <name type="scientific">Variovorax humicola</name>
    <dbReference type="NCBI Taxonomy" id="1769758"/>
    <lineage>
        <taxon>Bacteria</taxon>
        <taxon>Pseudomonadati</taxon>
        <taxon>Pseudomonadota</taxon>
        <taxon>Betaproteobacteria</taxon>
        <taxon>Burkholderiales</taxon>
        <taxon>Comamonadaceae</taxon>
        <taxon>Variovorax</taxon>
    </lineage>
</organism>
<reference evidence="5 6" key="1">
    <citation type="submission" date="2024-03" db="EMBL/GenBank/DDBJ databases">
        <title>Novel species of the genus Variovorax.</title>
        <authorList>
            <person name="Liu Q."/>
            <person name="Xin Y.-H."/>
        </authorList>
    </citation>
    <scope>NUCLEOTIDE SEQUENCE [LARGE SCALE GENOMIC DNA]</scope>
    <source>
        <strain evidence="5 6">KACC 18501</strain>
    </source>
</reference>
<dbReference type="InterPro" id="IPR011663">
    <property type="entry name" value="UTRA"/>
</dbReference>
<gene>
    <name evidence="5" type="ORF">WKW80_21380</name>
</gene>
<dbReference type="RefSeq" id="WP_340365580.1">
    <property type="nucleotide sequence ID" value="NZ_JBBKZV010000014.1"/>
</dbReference>
<dbReference type="SUPFAM" id="SSF46785">
    <property type="entry name" value="Winged helix' DNA-binding domain"/>
    <property type="match status" value="1"/>
</dbReference>
<dbReference type="Gene3D" id="1.10.10.10">
    <property type="entry name" value="Winged helix-like DNA-binding domain superfamily/Winged helix DNA-binding domain"/>
    <property type="match status" value="1"/>
</dbReference>
<dbReference type="Proteomes" id="UP001363010">
    <property type="component" value="Unassembled WGS sequence"/>
</dbReference>
<dbReference type="PANTHER" id="PTHR44846">
    <property type="entry name" value="MANNOSYL-D-GLYCERATE TRANSPORT/METABOLISM SYSTEM REPRESSOR MNGR-RELATED"/>
    <property type="match status" value="1"/>
</dbReference>
<protein>
    <submittedName>
        <fullName evidence="5">GntR family transcriptional regulator</fullName>
    </submittedName>
</protein>
<keyword evidence="3" id="KW-0804">Transcription</keyword>
<evidence type="ECO:0000256" key="2">
    <source>
        <dbReference type="ARBA" id="ARBA00023125"/>
    </source>
</evidence>
<evidence type="ECO:0000313" key="6">
    <source>
        <dbReference type="Proteomes" id="UP001363010"/>
    </source>
</evidence>
<dbReference type="InterPro" id="IPR000524">
    <property type="entry name" value="Tscrpt_reg_HTH_GntR"/>
</dbReference>